<evidence type="ECO:0008006" key="6">
    <source>
        <dbReference type="Google" id="ProtNLM"/>
    </source>
</evidence>
<evidence type="ECO:0000256" key="3">
    <source>
        <dbReference type="SAM" id="MobiDB-lite"/>
    </source>
</evidence>
<dbReference type="PhylomeDB" id="B3RKF3"/>
<dbReference type="Proteomes" id="UP000009022">
    <property type="component" value="Unassembled WGS sequence"/>
</dbReference>
<dbReference type="EMBL" id="DS985241">
    <property type="protein sequence ID" value="EDV28587.1"/>
    <property type="molecule type" value="Genomic_DNA"/>
</dbReference>
<dbReference type="CTD" id="6749812"/>
<evidence type="ECO:0000313" key="4">
    <source>
        <dbReference type="EMBL" id="EDV28587.1"/>
    </source>
</evidence>
<dbReference type="GO" id="GO:0035721">
    <property type="term" value="P:intraciliary retrograde transport"/>
    <property type="evidence" value="ECO:0000318"/>
    <property type="project" value="GO_Central"/>
</dbReference>
<accession>B3RKF3</accession>
<feature type="compositionally biased region" description="Basic and acidic residues" evidence="3">
    <location>
        <begin position="72"/>
        <end position="91"/>
    </location>
</feature>
<dbReference type="GO" id="GO:0005929">
    <property type="term" value="C:cilium"/>
    <property type="evidence" value="ECO:0000318"/>
    <property type="project" value="GO_Central"/>
</dbReference>
<dbReference type="OrthoDB" id="206950at2759"/>
<keyword evidence="5" id="KW-1185">Reference proteome</keyword>
<dbReference type="RefSeq" id="XP_002107789.1">
    <property type="nucleotide sequence ID" value="XM_002107753.1"/>
</dbReference>
<dbReference type="PANTHER" id="PTHR33724">
    <property type="entry name" value="INTRAFLAGELLAR TRANSPORT PROTEIN 43 HOMOLOG"/>
    <property type="match status" value="1"/>
</dbReference>
<dbReference type="GeneID" id="6749812"/>
<dbReference type="eggNOG" id="ENOG502RXJ2">
    <property type="taxonomic scope" value="Eukaryota"/>
</dbReference>
<dbReference type="InterPro" id="IPR029302">
    <property type="entry name" value="IFT43"/>
</dbReference>
<evidence type="ECO:0000313" key="5">
    <source>
        <dbReference type="Proteomes" id="UP000009022"/>
    </source>
</evidence>
<dbReference type="OMA" id="CLGNAEE"/>
<name>B3RKF3_TRIAD</name>
<dbReference type="PANTHER" id="PTHR33724:SF1">
    <property type="entry name" value="INTRAFLAGELLAR TRANSPORT PROTEIN 43 HOMOLOG"/>
    <property type="match status" value="1"/>
</dbReference>
<dbReference type="AlphaFoldDB" id="B3RKF3"/>
<dbReference type="HOGENOM" id="CLU_104337_0_0_1"/>
<proteinExistence type="inferred from homology"/>
<protein>
    <recommendedName>
        <fullName evidence="6">Intraflagellar transport protein 43 homolog</fullName>
    </recommendedName>
</protein>
<feature type="region of interest" description="Disordered" evidence="3">
    <location>
        <begin position="17"/>
        <end position="91"/>
    </location>
</feature>
<feature type="compositionally biased region" description="Polar residues" evidence="3">
    <location>
        <begin position="43"/>
        <end position="62"/>
    </location>
</feature>
<dbReference type="KEGG" id="tad:TRIADDRAFT_51660"/>
<dbReference type="GO" id="GO:0030991">
    <property type="term" value="C:intraciliary transport particle A"/>
    <property type="evidence" value="ECO:0000318"/>
    <property type="project" value="GO_Central"/>
</dbReference>
<gene>
    <name evidence="4" type="ORF">TRIADDRAFT_51660</name>
</gene>
<keyword evidence="2" id="KW-0970">Cilium biogenesis/degradation</keyword>
<evidence type="ECO:0000256" key="2">
    <source>
        <dbReference type="ARBA" id="ARBA00022794"/>
    </source>
</evidence>
<evidence type="ECO:0000256" key="1">
    <source>
        <dbReference type="ARBA" id="ARBA00007563"/>
    </source>
</evidence>
<dbReference type="Pfam" id="PF15305">
    <property type="entry name" value="IFT43"/>
    <property type="match status" value="1"/>
</dbReference>
<reference evidence="4 5" key="1">
    <citation type="journal article" date="2008" name="Nature">
        <title>The Trichoplax genome and the nature of placozoans.</title>
        <authorList>
            <person name="Srivastava M."/>
            <person name="Begovic E."/>
            <person name="Chapman J."/>
            <person name="Putnam N.H."/>
            <person name="Hellsten U."/>
            <person name="Kawashima T."/>
            <person name="Kuo A."/>
            <person name="Mitros T."/>
            <person name="Salamov A."/>
            <person name="Carpenter M.L."/>
            <person name="Signorovitch A.Y."/>
            <person name="Moreno M.A."/>
            <person name="Kamm K."/>
            <person name="Grimwood J."/>
            <person name="Schmutz J."/>
            <person name="Shapiro H."/>
            <person name="Grigoriev I.V."/>
            <person name="Buss L.W."/>
            <person name="Schierwater B."/>
            <person name="Dellaporta S.L."/>
            <person name="Rokhsar D.S."/>
        </authorList>
    </citation>
    <scope>NUCLEOTIDE SEQUENCE [LARGE SCALE GENOMIC DNA]</scope>
    <source>
        <strain evidence="4 5">Grell-BS-1999</strain>
    </source>
</reference>
<comment type="similarity">
    <text evidence="1">Belongs to the IFT43 family.</text>
</comment>
<organism evidence="4 5">
    <name type="scientific">Trichoplax adhaerens</name>
    <name type="common">Trichoplax reptans</name>
    <dbReference type="NCBI Taxonomy" id="10228"/>
    <lineage>
        <taxon>Eukaryota</taxon>
        <taxon>Metazoa</taxon>
        <taxon>Placozoa</taxon>
        <taxon>Uniplacotomia</taxon>
        <taxon>Trichoplacea</taxon>
        <taxon>Trichoplacidae</taxon>
        <taxon>Trichoplax</taxon>
    </lineage>
</organism>
<dbReference type="InParanoid" id="B3RKF3"/>
<sequence length="225" mass="24636">MPRAVIDSKKNIIVQGSVAMDGIFPGKKDAKQGRRSNKPKANAENQNGSADNSAVANGSVNGNDVPPKARKRDGWANDAKKGKNANKKDTEIDERLKATTINQDDGEGIHHVLNLAVLILDNPVIPELEDKQEEEEITYGIAAPPSIKANKVISYKELDQDLQKHASLLIMDGEVDLKLLAKGLAPAEEVAETDRQWEWTTLFTEVSSELQTELEERAAKANFNS</sequence>
<dbReference type="STRING" id="10228.B3RKF3"/>